<evidence type="ECO:0000313" key="8">
    <source>
        <dbReference type="EMBL" id="TFY52089.1"/>
    </source>
</evidence>
<evidence type="ECO:0000256" key="3">
    <source>
        <dbReference type="ARBA" id="ARBA00023110"/>
    </source>
</evidence>
<feature type="transmembrane region" description="Helical" evidence="6">
    <location>
        <begin position="218"/>
        <end position="242"/>
    </location>
</feature>
<evidence type="ECO:0000259" key="7">
    <source>
        <dbReference type="PROSITE" id="PS50072"/>
    </source>
</evidence>
<dbReference type="GO" id="GO:0016018">
    <property type="term" value="F:cyclosporin A binding"/>
    <property type="evidence" value="ECO:0007669"/>
    <property type="project" value="TreeGrafter"/>
</dbReference>
<evidence type="ECO:0000256" key="6">
    <source>
        <dbReference type="SAM" id="Phobius"/>
    </source>
</evidence>
<dbReference type="InterPro" id="IPR002130">
    <property type="entry name" value="Cyclophilin-type_PPIase_dom"/>
</dbReference>
<name>A0A4Y9XU61_9AGAM</name>
<evidence type="ECO:0000313" key="9">
    <source>
        <dbReference type="Proteomes" id="UP000298327"/>
    </source>
</evidence>
<evidence type="ECO:0000256" key="1">
    <source>
        <dbReference type="ARBA" id="ARBA00000971"/>
    </source>
</evidence>
<dbReference type="EMBL" id="SEOQ01001375">
    <property type="protein sequence ID" value="TFY52089.1"/>
    <property type="molecule type" value="Genomic_DNA"/>
</dbReference>
<proteinExistence type="predicted"/>
<keyword evidence="9" id="KW-1185">Reference proteome</keyword>
<evidence type="ECO:0000256" key="4">
    <source>
        <dbReference type="ARBA" id="ARBA00023235"/>
    </source>
</evidence>
<gene>
    <name evidence="8" type="ORF">EVG20_g10711</name>
</gene>
<evidence type="ECO:0000256" key="5">
    <source>
        <dbReference type="SAM" id="MobiDB-lite"/>
    </source>
</evidence>
<comment type="catalytic activity">
    <reaction evidence="1">
        <text>[protein]-peptidylproline (omega=180) = [protein]-peptidylproline (omega=0)</text>
        <dbReference type="Rhea" id="RHEA:16237"/>
        <dbReference type="Rhea" id="RHEA-COMP:10747"/>
        <dbReference type="Rhea" id="RHEA-COMP:10748"/>
        <dbReference type="ChEBI" id="CHEBI:83833"/>
        <dbReference type="ChEBI" id="CHEBI:83834"/>
        <dbReference type="EC" id="5.2.1.8"/>
    </reaction>
</comment>
<dbReference type="InterPro" id="IPR029000">
    <property type="entry name" value="Cyclophilin-like_dom_sf"/>
</dbReference>
<dbReference type="GO" id="GO:0005737">
    <property type="term" value="C:cytoplasm"/>
    <property type="evidence" value="ECO:0007669"/>
    <property type="project" value="TreeGrafter"/>
</dbReference>
<dbReference type="Gene3D" id="2.40.100.10">
    <property type="entry name" value="Cyclophilin-like"/>
    <property type="match status" value="1"/>
</dbReference>
<comment type="caution">
    <text evidence="8">The sequence shown here is derived from an EMBL/GenBank/DDBJ whole genome shotgun (WGS) entry which is preliminary data.</text>
</comment>
<dbReference type="AlphaFoldDB" id="A0A4Y9XU61"/>
<accession>A0A4Y9XU61</accession>
<dbReference type="PANTHER" id="PTHR11071">
    <property type="entry name" value="PEPTIDYL-PROLYL CIS-TRANS ISOMERASE"/>
    <property type="match status" value="1"/>
</dbReference>
<dbReference type="GO" id="GO:0006457">
    <property type="term" value="P:protein folding"/>
    <property type="evidence" value="ECO:0007669"/>
    <property type="project" value="TreeGrafter"/>
</dbReference>
<keyword evidence="6" id="KW-1133">Transmembrane helix</keyword>
<dbReference type="Proteomes" id="UP000298327">
    <property type="component" value="Unassembled WGS sequence"/>
</dbReference>
<dbReference type="GO" id="GO:0003755">
    <property type="term" value="F:peptidyl-prolyl cis-trans isomerase activity"/>
    <property type="evidence" value="ECO:0007669"/>
    <property type="project" value="UniProtKB-KW"/>
</dbReference>
<dbReference type="EC" id="5.2.1.8" evidence="2"/>
<dbReference type="SUPFAM" id="SSF50891">
    <property type="entry name" value="Cyclophilin-like"/>
    <property type="match status" value="1"/>
</dbReference>
<feature type="domain" description="PPIase cyclophilin-type" evidence="7">
    <location>
        <begin position="1"/>
        <end position="122"/>
    </location>
</feature>
<dbReference type="PANTHER" id="PTHR11071:SF561">
    <property type="entry name" value="PEPTIDYL-PROLYL CIS-TRANS ISOMERASE D-RELATED"/>
    <property type="match status" value="1"/>
</dbReference>
<reference evidence="8 9" key="1">
    <citation type="submission" date="2019-02" db="EMBL/GenBank/DDBJ databases">
        <title>Genome sequencing of the rare red list fungi Dentipellis fragilis.</title>
        <authorList>
            <person name="Buettner E."/>
            <person name="Kellner H."/>
        </authorList>
    </citation>
    <scope>NUCLEOTIDE SEQUENCE [LARGE SCALE GENOMIC DNA]</scope>
    <source>
        <strain evidence="8 9">DSM 105465</strain>
    </source>
</reference>
<organism evidence="8 9">
    <name type="scientific">Dentipellis fragilis</name>
    <dbReference type="NCBI Taxonomy" id="205917"/>
    <lineage>
        <taxon>Eukaryota</taxon>
        <taxon>Fungi</taxon>
        <taxon>Dikarya</taxon>
        <taxon>Basidiomycota</taxon>
        <taxon>Agaricomycotina</taxon>
        <taxon>Agaricomycetes</taxon>
        <taxon>Russulales</taxon>
        <taxon>Hericiaceae</taxon>
        <taxon>Dentipellis</taxon>
    </lineage>
</organism>
<dbReference type="STRING" id="205917.A0A4Y9XU61"/>
<dbReference type="Pfam" id="PF00160">
    <property type="entry name" value="Pro_isomerase"/>
    <property type="match status" value="1"/>
</dbReference>
<keyword evidence="6" id="KW-0812">Transmembrane</keyword>
<keyword evidence="6" id="KW-0472">Membrane</keyword>
<sequence>MVQGGDITARDGTGGRSIYGPKFEGPSRSPARARAHESFAIPHDRPGLLSMANRGPGTNSSQVRPRIRFFITTAPAPWCDGKNVVFGEVVEGLEVVRRIQGFMSDHILRKPSVDVRIRTITIVTRTRTICHSPHLTSARLLALALALTHLFTHAYRPLHTLPRICLPFSLPVSLCLSVSVSPPRICPPNQSPACYLRSALSLSVAPSRLSFRPPSLALSLYISASISDLVSVFVFVSVFALVSPDRIDIRARQNLPIRIRPTPLL</sequence>
<feature type="region of interest" description="Disordered" evidence="5">
    <location>
        <begin position="1"/>
        <end position="32"/>
    </location>
</feature>
<keyword evidence="3" id="KW-0697">Rotamase</keyword>
<evidence type="ECO:0000256" key="2">
    <source>
        <dbReference type="ARBA" id="ARBA00013194"/>
    </source>
</evidence>
<dbReference type="OrthoDB" id="408413at2759"/>
<protein>
    <recommendedName>
        <fullName evidence="2">peptidylprolyl isomerase</fullName>
        <ecNumber evidence="2">5.2.1.8</ecNumber>
    </recommendedName>
</protein>
<dbReference type="PROSITE" id="PS50072">
    <property type="entry name" value="CSA_PPIASE_2"/>
    <property type="match status" value="1"/>
</dbReference>
<keyword evidence="4" id="KW-0413">Isomerase</keyword>